<reference evidence="1 2" key="1">
    <citation type="submission" date="2017-06" db="EMBL/GenBank/DDBJ databases">
        <authorList>
            <person name="Kim H.J."/>
            <person name="Triplett B.A."/>
        </authorList>
    </citation>
    <scope>NUCLEOTIDE SEQUENCE [LARGE SCALE GENOMIC DNA]</scope>
    <source>
        <strain evidence="1 2">DSM 8800</strain>
    </source>
</reference>
<proteinExistence type="predicted"/>
<dbReference type="EMBL" id="FZNQ01000012">
    <property type="protein sequence ID" value="SNR52180.1"/>
    <property type="molecule type" value="Genomic_DNA"/>
</dbReference>
<gene>
    <name evidence="1" type="ORF">SAMN06264855_1127</name>
</gene>
<dbReference type="AlphaFoldDB" id="A0A238X0I9"/>
<accession>A0A238X0I9</accession>
<organism evidence="1 2">
    <name type="scientific">Halorubrum vacuolatum</name>
    <name type="common">Natronobacterium vacuolatum</name>
    <dbReference type="NCBI Taxonomy" id="63740"/>
    <lineage>
        <taxon>Archaea</taxon>
        <taxon>Methanobacteriati</taxon>
        <taxon>Methanobacteriota</taxon>
        <taxon>Stenosarchaea group</taxon>
        <taxon>Halobacteria</taxon>
        <taxon>Halobacteriales</taxon>
        <taxon>Haloferacaceae</taxon>
        <taxon>Halorubrum</taxon>
    </lineage>
</organism>
<protein>
    <submittedName>
        <fullName evidence="1">Uncharacterized protein</fullName>
    </submittedName>
</protein>
<evidence type="ECO:0000313" key="1">
    <source>
        <dbReference type="EMBL" id="SNR52180.1"/>
    </source>
</evidence>
<dbReference type="Proteomes" id="UP000198397">
    <property type="component" value="Unassembled WGS sequence"/>
</dbReference>
<evidence type="ECO:0000313" key="2">
    <source>
        <dbReference type="Proteomes" id="UP000198397"/>
    </source>
</evidence>
<dbReference type="RefSeq" id="WP_281251563.1">
    <property type="nucleotide sequence ID" value="NZ_FZNQ01000012.1"/>
</dbReference>
<name>A0A238X0I9_HALVU</name>
<keyword evidence="2" id="KW-1185">Reference proteome</keyword>
<sequence>MSQAKHTTRSAVEDRQDTEFYLPGASTGIVARIEKLFNRRSEE</sequence>